<dbReference type="AlphaFoldDB" id="A0A0L0DUF0"/>
<sequence>METGGASAAGGGVRELNTQVEVEGRKASNVVVNVYTDKVVVMVTQNNRLGTVIEAKKDLCLDGKEPTYSLNTLLGRRGEAGLIDGVYARGLMERFGKRDNRPVVAMLAILDDHPSIFRAVMACIDAHLGLAAPAGASAGASATAAE</sequence>
<organism evidence="1 2">
    <name type="scientific">Thecamonas trahens ATCC 50062</name>
    <dbReference type="NCBI Taxonomy" id="461836"/>
    <lineage>
        <taxon>Eukaryota</taxon>
        <taxon>Apusozoa</taxon>
        <taxon>Apusomonadida</taxon>
        <taxon>Apusomonadidae</taxon>
        <taxon>Thecamonas</taxon>
    </lineage>
</organism>
<gene>
    <name evidence="1" type="ORF">AMSG_01978</name>
</gene>
<dbReference type="Pfam" id="PF10178">
    <property type="entry name" value="PAC3"/>
    <property type="match status" value="1"/>
</dbReference>
<dbReference type="PANTHER" id="PTHR31051:SF1">
    <property type="entry name" value="PROTEASOME ASSEMBLY CHAPERONE 3"/>
    <property type="match status" value="1"/>
</dbReference>
<dbReference type="RefSeq" id="XP_013761011.1">
    <property type="nucleotide sequence ID" value="XM_013905557.1"/>
</dbReference>
<accession>A0A0L0DUF0</accession>
<reference evidence="1 2" key="1">
    <citation type="submission" date="2010-05" db="EMBL/GenBank/DDBJ databases">
        <title>The Genome Sequence of Thecamonas trahens ATCC 50062.</title>
        <authorList>
            <consortium name="The Broad Institute Genome Sequencing Platform"/>
            <person name="Russ C."/>
            <person name="Cuomo C."/>
            <person name="Shea T."/>
            <person name="Young S.K."/>
            <person name="Zeng Q."/>
            <person name="Koehrsen M."/>
            <person name="Haas B."/>
            <person name="Borodovsky M."/>
            <person name="Guigo R."/>
            <person name="Alvarado L."/>
            <person name="Berlin A."/>
            <person name="Bochicchio J."/>
            <person name="Borenstein D."/>
            <person name="Chapman S."/>
            <person name="Chen Z."/>
            <person name="Freedman E."/>
            <person name="Gellesch M."/>
            <person name="Goldberg J."/>
            <person name="Griggs A."/>
            <person name="Gujja S."/>
            <person name="Heilman E."/>
            <person name="Heiman D."/>
            <person name="Hepburn T."/>
            <person name="Howarth C."/>
            <person name="Jen D."/>
            <person name="Larson L."/>
            <person name="Mehta T."/>
            <person name="Park D."/>
            <person name="Pearson M."/>
            <person name="Roberts A."/>
            <person name="Saif S."/>
            <person name="Shenoy N."/>
            <person name="Sisk P."/>
            <person name="Stolte C."/>
            <person name="Sykes S."/>
            <person name="Thomson T."/>
            <person name="Walk T."/>
            <person name="White J."/>
            <person name="Yandava C."/>
            <person name="Burger G."/>
            <person name="Gray M.W."/>
            <person name="Holland P.W.H."/>
            <person name="King N."/>
            <person name="Lang F.B.F."/>
            <person name="Roger A.J."/>
            <person name="Ruiz-Trillo I."/>
            <person name="Lander E."/>
            <person name="Nusbaum C."/>
        </authorList>
    </citation>
    <scope>NUCLEOTIDE SEQUENCE [LARGE SCALE GENOMIC DNA]</scope>
    <source>
        <strain evidence="1 2">ATCC 50062</strain>
    </source>
</reference>
<dbReference type="InterPro" id="IPR053720">
    <property type="entry name" value="Psm_Assembly_Chaperone"/>
</dbReference>
<dbReference type="GeneID" id="25561691"/>
<dbReference type="Proteomes" id="UP000054408">
    <property type="component" value="Unassembled WGS sequence"/>
</dbReference>
<dbReference type="Gene3D" id="3.30.230.90">
    <property type="match status" value="1"/>
</dbReference>
<keyword evidence="2" id="KW-1185">Reference proteome</keyword>
<dbReference type="PANTHER" id="PTHR31051">
    <property type="entry name" value="PROTEASOME ASSEMBLY CHAPERONE 3"/>
    <property type="match status" value="1"/>
</dbReference>
<evidence type="ECO:0000313" key="1">
    <source>
        <dbReference type="EMBL" id="KNC55964.1"/>
    </source>
</evidence>
<name>A0A0L0DUF0_THETB</name>
<dbReference type="GO" id="GO:0043248">
    <property type="term" value="P:proteasome assembly"/>
    <property type="evidence" value="ECO:0007669"/>
    <property type="project" value="InterPro"/>
</dbReference>
<protein>
    <submittedName>
        <fullName evidence="1">Uncharacterized protein</fullName>
    </submittedName>
</protein>
<evidence type="ECO:0000313" key="2">
    <source>
        <dbReference type="Proteomes" id="UP000054408"/>
    </source>
</evidence>
<proteinExistence type="predicted"/>
<dbReference type="EMBL" id="GL349440">
    <property type="protein sequence ID" value="KNC55964.1"/>
    <property type="molecule type" value="Genomic_DNA"/>
</dbReference>
<dbReference type="InterPro" id="IPR018788">
    <property type="entry name" value="Proteasome_assmbl_chp_3"/>
</dbReference>